<organism evidence="1 2">
    <name type="scientific">Pyrenophora tritici-repentis</name>
    <dbReference type="NCBI Taxonomy" id="45151"/>
    <lineage>
        <taxon>Eukaryota</taxon>
        <taxon>Fungi</taxon>
        <taxon>Dikarya</taxon>
        <taxon>Ascomycota</taxon>
        <taxon>Pezizomycotina</taxon>
        <taxon>Dothideomycetes</taxon>
        <taxon>Pleosporomycetidae</taxon>
        <taxon>Pleosporales</taxon>
        <taxon>Pleosporineae</taxon>
        <taxon>Pleosporaceae</taxon>
        <taxon>Pyrenophora</taxon>
    </lineage>
</organism>
<accession>A0A922SYI9</accession>
<protein>
    <submittedName>
        <fullName evidence="1">Uncharacterized protein</fullName>
    </submittedName>
</protein>
<sequence length="51" mass="5414">MAARSSQEKAPQTVTAMRAHQLLGHPSYQALEHLQDATTGLKIGTNGKGDP</sequence>
<proteinExistence type="predicted"/>
<name>A0A922SYI9_9PLEO</name>
<dbReference type="Proteomes" id="UP000249757">
    <property type="component" value="Unassembled WGS sequence"/>
</dbReference>
<keyword evidence="2" id="KW-1185">Reference proteome</keyword>
<gene>
    <name evidence="1" type="ORF">Ptr86124_009531</name>
</gene>
<evidence type="ECO:0000313" key="1">
    <source>
        <dbReference type="EMBL" id="KAI1511887.1"/>
    </source>
</evidence>
<comment type="caution">
    <text evidence="1">The sequence shown here is derived from an EMBL/GenBank/DDBJ whole genome shotgun (WGS) entry which is preliminary data.</text>
</comment>
<dbReference type="EMBL" id="NRDI02000013">
    <property type="protein sequence ID" value="KAI1511887.1"/>
    <property type="molecule type" value="Genomic_DNA"/>
</dbReference>
<reference evidence="2" key="1">
    <citation type="journal article" date="2022" name="Microb. Genom.">
        <title>A global pangenome for the wheat fungal pathogen Pyrenophora tritici-repentis and prediction of effector protein structural homology.</title>
        <authorList>
            <person name="Moolhuijzen P.M."/>
            <person name="See P.T."/>
            <person name="Shi G."/>
            <person name="Powell H.R."/>
            <person name="Cockram J."/>
            <person name="Jorgensen L.N."/>
            <person name="Benslimane H."/>
            <person name="Strelkov S.E."/>
            <person name="Turner J."/>
            <person name="Liu Z."/>
            <person name="Moffat C.S."/>
        </authorList>
    </citation>
    <scope>NUCLEOTIDE SEQUENCE [LARGE SCALE GENOMIC DNA]</scope>
</reference>
<dbReference type="AlphaFoldDB" id="A0A922SYI9"/>
<evidence type="ECO:0000313" key="2">
    <source>
        <dbReference type="Proteomes" id="UP000249757"/>
    </source>
</evidence>